<accession>Q0BH27</accession>
<organism evidence="1 2">
    <name type="scientific">Burkholderia ambifaria (strain ATCC BAA-244 / DSM 16087 / CCUG 44356 / LMG 19182 / AMMD)</name>
    <name type="common">Burkholderia cepacia (strain AMMD)</name>
    <dbReference type="NCBI Taxonomy" id="339670"/>
    <lineage>
        <taxon>Bacteria</taxon>
        <taxon>Pseudomonadati</taxon>
        <taxon>Pseudomonadota</taxon>
        <taxon>Betaproteobacteria</taxon>
        <taxon>Burkholderiales</taxon>
        <taxon>Burkholderiaceae</taxon>
        <taxon>Burkholderia</taxon>
        <taxon>Burkholderia cepacia complex</taxon>
    </lineage>
</organism>
<protein>
    <submittedName>
        <fullName evidence="1">Ribosomal large subunit pseudouridine synthase C</fullName>
    </submittedName>
</protein>
<evidence type="ECO:0000313" key="1">
    <source>
        <dbReference type="EMBL" id="ABI86546.1"/>
    </source>
</evidence>
<name>Q0BH27_BURCM</name>
<dbReference type="AlphaFoldDB" id="Q0BH27"/>
<gene>
    <name evidence="1" type="ordered locus">Bamb_0987</name>
</gene>
<reference evidence="1" key="1">
    <citation type="submission" date="2009-01" db="EMBL/GenBank/DDBJ databases">
        <title>Complete sequence of Chromosome 1 of Burkholderia cepacia AMMD.</title>
        <authorList>
            <consortium name="US DOE Joint Genome Institute"/>
            <person name="Copeland A."/>
            <person name="Lucas S."/>
            <person name="Lapidus A."/>
            <person name="Barry K."/>
            <person name="Detter J.C."/>
            <person name="Glavina del Rio T."/>
            <person name="Hammon N."/>
            <person name="Israni S."/>
            <person name="Pitluck S."/>
            <person name="Bruce D."/>
            <person name="Chain P."/>
            <person name="Malfatti S."/>
            <person name="Shin M."/>
            <person name="Vergez L."/>
            <person name="Schmutz J."/>
            <person name="Larimer F."/>
            <person name="Land M."/>
            <person name="Hauser L."/>
            <person name="Kyrpides N."/>
            <person name="Kim E."/>
            <person name="Parke J."/>
            <person name="Coenye T."/>
            <person name="Konstantinidis K."/>
            <person name="Ramette A."/>
            <person name="Tiedje J."/>
            <person name="Richardson P."/>
        </authorList>
    </citation>
    <scope>NUCLEOTIDE SEQUENCE [LARGE SCALE GENOMIC DNA]</scope>
    <source>
        <strain evidence="1">AMMD</strain>
    </source>
</reference>
<dbReference type="EMBL" id="CP000440">
    <property type="protein sequence ID" value="ABI86546.1"/>
    <property type="molecule type" value="Genomic_DNA"/>
</dbReference>
<keyword evidence="2" id="KW-1185">Reference proteome</keyword>
<sequence>MYFPGLTSPSPAPSRGQIRRNAVIFATGSLRTHFAPSGYRSNSFQPTFRYRGALPTESACGRDPCRRAAPCVQLAASL</sequence>
<evidence type="ECO:0000313" key="2">
    <source>
        <dbReference type="Proteomes" id="UP000000662"/>
    </source>
</evidence>
<dbReference type="Proteomes" id="UP000000662">
    <property type="component" value="Chromosome 1"/>
</dbReference>
<dbReference type="KEGG" id="bam:Bamb_0987"/>
<proteinExistence type="predicted"/>